<evidence type="ECO:0008006" key="8">
    <source>
        <dbReference type="Google" id="ProtNLM"/>
    </source>
</evidence>
<evidence type="ECO:0000256" key="2">
    <source>
        <dbReference type="ARBA" id="ARBA00022729"/>
    </source>
</evidence>
<name>A0A0R1J0G1_9LACO</name>
<reference evidence="6 7" key="1">
    <citation type="journal article" date="2015" name="Genome Announc.">
        <title>Expanding the biotechnology potential of lactobacilli through comparative genomics of 213 strains and associated genera.</title>
        <authorList>
            <person name="Sun Z."/>
            <person name="Harris H.M."/>
            <person name="McCann A."/>
            <person name="Guo C."/>
            <person name="Argimon S."/>
            <person name="Zhang W."/>
            <person name="Yang X."/>
            <person name="Jeffery I.B."/>
            <person name="Cooney J.C."/>
            <person name="Kagawa T.F."/>
            <person name="Liu W."/>
            <person name="Song Y."/>
            <person name="Salvetti E."/>
            <person name="Wrobel A."/>
            <person name="Rasinkangas P."/>
            <person name="Parkhill J."/>
            <person name="Rea M.C."/>
            <person name="O'Sullivan O."/>
            <person name="Ritari J."/>
            <person name="Douillard F.P."/>
            <person name="Paul Ross R."/>
            <person name="Yang R."/>
            <person name="Briner A.E."/>
            <person name="Felis G.E."/>
            <person name="de Vos W.M."/>
            <person name="Barrangou R."/>
            <person name="Klaenhammer T.R."/>
            <person name="Caufield P.W."/>
            <person name="Cui Y."/>
            <person name="Zhang H."/>
            <person name="O'Toole P.W."/>
        </authorList>
    </citation>
    <scope>NUCLEOTIDE SEQUENCE [LARGE SCALE GENOMIC DNA]</scope>
    <source>
        <strain evidence="6 7">DSM 20183</strain>
    </source>
</reference>
<feature type="compositionally biased region" description="Basic and acidic residues" evidence="3">
    <location>
        <begin position="179"/>
        <end position="193"/>
    </location>
</feature>
<evidence type="ECO:0000256" key="4">
    <source>
        <dbReference type="SAM" id="Phobius"/>
    </source>
</evidence>
<evidence type="ECO:0000256" key="3">
    <source>
        <dbReference type="SAM" id="MobiDB-lite"/>
    </source>
</evidence>
<dbReference type="InterPro" id="IPR037250">
    <property type="entry name" value="NEAT_dom_sf"/>
</dbReference>
<feature type="signal peptide" evidence="5">
    <location>
        <begin position="1"/>
        <end position="28"/>
    </location>
</feature>
<dbReference type="CDD" id="cd06920">
    <property type="entry name" value="NEAT"/>
    <property type="match status" value="1"/>
</dbReference>
<evidence type="ECO:0000256" key="5">
    <source>
        <dbReference type="SAM" id="SignalP"/>
    </source>
</evidence>
<sequence length="251" mass="27269">MKKSIYFVISFMLTVLAVISIPQLTAKADSVNITAVQPNGSTSMADAYLVKPATVNVVNNMYEVTYTIRTNKDLGTYPVKVLSMNVQTTGINNREDDGAYYTSITFKSNQLDNVTGTMKVDVDSANIHQTHPFGLKFSNPPKLSAGANNQDTQNSTEAKPNTDTKQPDATADVNQSDPVKQDDAAKSKTQDKKDKKKSNKKAPKKNKQAKKSAKKADKSDKKTSNVPKISAGITLIAIAIGGGLFVKKRFF</sequence>
<evidence type="ECO:0000256" key="1">
    <source>
        <dbReference type="ARBA" id="ARBA00004196"/>
    </source>
</evidence>
<dbReference type="EMBL" id="AZDG01000006">
    <property type="protein sequence ID" value="KRK64918.1"/>
    <property type="molecule type" value="Genomic_DNA"/>
</dbReference>
<keyword evidence="4" id="KW-1133">Transmembrane helix</keyword>
<accession>A0A0R1J0G1</accession>
<dbReference type="AlphaFoldDB" id="A0A0R1J0G1"/>
<dbReference type="InterPro" id="IPR006635">
    <property type="entry name" value="NEAT_dom"/>
</dbReference>
<gene>
    <name evidence="6" type="ORF">FC72_GL001768</name>
</gene>
<keyword evidence="4" id="KW-0812">Transmembrane</keyword>
<comment type="caution">
    <text evidence="6">The sequence shown here is derived from an EMBL/GenBank/DDBJ whole genome shotgun (WGS) entry which is preliminary data.</text>
</comment>
<feature type="region of interest" description="Disordered" evidence="3">
    <location>
        <begin position="131"/>
        <end position="228"/>
    </location>
</feature>
<keyword evidence="7" id="KW-1185">Reference proteome</keyword>
<dbReference type="SUPFAM" id="SSF158911">
    <property type="entry name" value="NEAT domain-like"/>
    <property type="match status" value="1"/>
</dbReference>
<dbReference type="PATRIC" id="fig|1423811.3.peg.1807"/>
<feature type="compositionally biased region" description="Basic residues" evidence="3">
    <location>
        <begin position="194"/>
        <end position="213"/>
    </location>
</feature>
<dbReference type="STRING" id="1423811.FC72_GL001768"/>
<organism evidence="6 7">
    <name type="scientific">Companilactobacillus tucceti DSM 20183</name>
    <dbReference type="NCBI Taxonomy" id="1423811"/>
    <lineage>
        <taxon>Bacteria</taxon>
        <taxon>Bacillati</taxon>
        <taxon>Bacillota</taxon>
        <taxon>Bacilli</taxon>
        <taxon>Lactobacillales</taxon>
        <taxon>Lactobacillaceae</taxon>
        <taxon>Companilactobacillus</taxon>
    </lineage>
</organism>
<keyword evidence="2 5" id="KW-0732">Signal</keyword>
<feature type="transmembrane region" description="Helical" evidence="4">
    <location>
        <begin position="229"/>
        <end position="246"/>
    </location>
</feature>
<dbReference type="Proteomes" id="UP000050929">
    <property type="component" value="Unassembled WGS sequence"/>
</dbReference>
<keyword evidence="4" id="KW-0472">Membrane</keyword>
<dbReference type="GO" id="GO:0030313">
    <property type="term" value="C:cell envelope"/>
    <property type="evidence" value="ECO:0007669"/>
    <property type="project" value="UniProtKB-SubCell"/>
</dbReference>
<dbReference type="OrthoDB" id="2329522at2"/>
<proteinExistence type="predicted"/>
<evidence type="ECO:0000313" key="6">
    <source>
        <dbReference type="EMBL" id="KRK64918.1"/>
    </source>
</evidence>
<protein>
    <recommendedName>
        <fullName evidence="8">NEAT domain-containing protein</fullName>
    </recommendedName>
</protein>
<dbReference type="Gene3D" id="2.60.40.1850">
    <property type="match status" value="1"/>
</dbReference>
<feature type="compositionally biased region" description="Polar residues" evidence="3">
    <location>
        <begin position="146"/>
        <end position="159"/>
    </location>
</feature>
<comment type="subcellular location">
    <subcellularLocation>
        <location evidence="1">Cell envelope</location>
    </subcellularLocation>
</comment>
<dbReference type="RefSeq" id="WP_057764971.1">
    <property type="nucleotide sequence ID" value="NZ_AZDG01000006.1"/>
</dbReference>
<feature type="chain" id="PRO_5006405801" description="NEAT domain-containing protein" evidence="5">
    <location>
        <begin position="29"/>
        <end position="251"/>
    </location>
</feature>
<feature type="compositionally biased region" description="Basic and acidic residues" evidence="3">
    <location>
        <begin position="214"/>
        <end position="223"/>
    </location>
</feature>
<evidence type="ECO:0000313" key="7">
    <source>
        <dbReference type="Proteomes" id="UP000050929"/>
    </source>
</evidence>